<dbReference type="RefSeq" id="WP_165825875.1">
    <property type="nucleotide sequence ID" value="NZ_QEKW01000015.1"/>
</dbReference>
<sequence>MTTVQDTVPQPVAVGAEMAALRRFHRDTTWSGTITAGAMGPGSPAMTATGSGTHTLIQDGRWVVGDYRQEQYLLDGTPAVSWQLHWVAGWDPARGEYRATLADCYGHAAVMAGHIAGDRLVFESIGEPAVRLRLTWDLESDGGITWRNEVRVEGGEWSLVEEYRCTPVTDAPAGHSALNDAVRRFNKHALNPLMRYLAGRRHWYASRLGHVGRRSGRAYTTPLVARPVPGGFALPLPYGSDVDWCRNLLAAGRGVLTSDGVSYEVRSPRTVPADEVVGHLTPTWQRLLGGVPEFVVVTAGRAGDEAGSEPGP</sequence>
<dbReference type="InterPro" id="IPR011473">
    <property type="entry name" value="DUF1579"/>
</dbReference>
<evidence type="ECO:0000313" key="2">
    <source>
        <dbReference type="Proteomes" id="UP000245639"/>
    </source>
</evidence>
<evidence type="ECO:0000313" key="1">
    <source>
        <dbReference type="EMBL" id="PVZ05354.1"/>
    </source>
</evidence>
<dbReference type="InterPro" id="IPR012349">
    <property type="entry name" value="Split_barrel_FMN-bd"/>
</dbReference>
<name>A0A2U1EZJ0_9PSEU</name>
<comment type="caution">
    <text evidence="1">The sequence shown here is derived from an EMBL/GenBank/DDBJ whole genome shotgun (WGS) entry which is preliminary data.</text>
</comment>
<proteinExistence type="predicted"/>
<dbReference type="AlphaFoldDB" id="A0A2U1EZJ0"/>
<keyword evidence="2" id="KW-1185">Reference proteome</keyword>
<accession>A0A2U1EZJ0</accession>
<dbReference type="Pfam" id="PF07617">
    <property type="entry name" value="DUF1579"/>
    <property type="match status" value="1"/>
</dbReference>
<reference evidence="1 2" key="1">
    <citation type="submission" date="2018-04" db="EMBL/GenBank/DDBJ databases">
        <title>Genomic Encyclopedia of Type Strains, Phase IV (KMG-IV): sequencing the most valuable type-strain genomes for metagenomic binning, comparative biology and taxonomic classification.</title>
        <authorList>
            <person name="Goeker M."/>
        </authorList>
    </citation>
    <scope>NUCLEOTIDE SEQUENCE [LARGE SCALE GENOMIC DNA]</scope>
    <source>
        <strain evidence="1 2">DSM 45771</strain>
    </source>
</reference>
<protein>
    <submittedName>
        <fullName evidence="1">Uncharacterized protein DUF1579</fullName>
    </submittedName>
</protein>
<organism evidence="1 2">
    <name type="scientific">Actinomycetospora cinnamomea</name>
    <dbReference type="NCBI Taxonomy" id="663609"/>
    <lineage>
        <taxon>Bacteria</taxon>
        <taxon>Bacillati</taxon>
        <taxon>Actinomycetota</taxon>
        <taxon>Actinomycetes</taxon>
        <taxon>Pseudonocardiales</taxon>
        <taxon>Pseudonocardiaceae</taxon>
        <taxon>Actinomycetospora</taxon>
    </lineage>
</organism>
<gene>
    <name evidence="1" type="ORF">C8D89_11559</name>
</gene>
<dbReference type="EMBL" id="QEKW01000015">
    <property type="protein sequence ID" value="PVZ05354.1"/>
    <property type="molecule type" value="Genomic_DNA"/>
</dbReference>
<dbReference type="Proteomes" id="UP000245639">
    <property type="component" value="Unassembled WGS sequence"/>
</dbReference>
<dbReference type="Gene3D" id="2.30.110.10">
    <property type="entry name" value="Electron Transport, Fmn-binding Protein, Chain A"/>
    <property type="match status" value="1"/>
</dbReference>